<keyword evidence="6" id="KW-0238">DNA-binding</keyword>
<dbReference type="Gene3D" id="3.40.50.2300">
    <property type="match status" value="1"/>
</dbReference>
<dbReference type="Pfam" id="PF00072">
    <property type="entry name" value="Response_reg"/>
    <property type="match status" value="1"/>
</dbReference>
<protein>
    <submittedName>
        <fullName evidence="12">Response regulator transcription factor</fullName>
    </submittedName>
</protein>
<evidence type="ECO:0000256" key="5">
    <source>
        <dbReference type="ARBA" id="ARBA00023015"/>
    </source>
</evidence>
<dbReference type="InterPro" id="IPR051552">
    <property type="entry name" value="HptR"/>
</dbReference>
<proteinExistence type="predicted"/>
<dbReference type="InterPro" id="IPR001789">
    <property type="entry name" value="Sig_transdc_resp-reg_receiver"/>
</dbReference>
<evidence type="ECO:0000256" key="1">
    <source>
        <dbReference type="ARBA" id="ARBA00004496"/>
    </source>
</evidence>
<evidence type="ECO:0000256" key="7">
    <source>
        <dbReference type="ARBA" id="ARBA00023163"/>
    </source>
</evidence>
<evidence type="ECO:0000256" key="4">
    <source>
        <dbReference type="ARBA" id="ARBA00023012"/>
    </source>
</evidence>
<keyword evidence="2" id="KW-0963">Cytoplasm</keyword>
<dbReference type="InterPro" id="IPR011006">
    <property type="entry name" value="CheY-like_superfamily"/>
</dbReference>
<evidence type="ECO:0000256" key="2">
    <source>
        <dbReference type="ARBA" id="ARBA00022490"/>
    </source>
</evidence>
<evidence type="ECO:0000256" key="8">
    <source>
        <dbReference type="PROSITE-ProRule" id="PRU00169"/>
    </source>
</evidence>
<dbReference type="InterPro" id="IPR041522">
    <property type="entry name" value="CdaR_GGDEF"/>
</dbReference>
<comment type="subcellular location">
    <subcellularLocation>
        <location evidence="1">Cytoplasm</location>
    </subcellularLocation>
</comment>
<dbReference type="GO" id="GO:0003700">
    <property type="term" value="F:DNA-binding transcription factor activity"/>
    <property type="evidence" value="ECO:0007669"/>
    <property type="project" value="InterPro"/>
</dbReference>
<dbReference type="InterPro" id="IPR009057">
    <property type="entry name" value="Homeodomain-like_sf"/>
</dbReference>
<dbReference type="PROSITE" id="PS50110">
    <property type="entry name" value="RESPONSE_REGULATORY"/>
    <property type="match status" value="1"/>
</dbReference>
<dbReference type="GO" id="GO:0000160">
    <property type="term" value="P:phosphorelay signal transduction system"/>
    <property type="evidence" value="ECO:0007669"/>
    <property type="project" value="UniProtKB-KW"/>
</dbReference>
<gene>
    <name evidence="12" type="ORF">E6C55_28670</name>
</gene>
<dbReference type="Proteomes" id="UP000310636">
    <property type="component" value="Unassembled WGS sequence"/>
</dbReference>
<feature type="domain" description="HTH araC/xylS-type" evidence="10">
    <location>
        <begin position="483"/>
        <end position="581"/>
    </location>
</feature>
<dbReference type="OrthoDB" id="342399at2"/>
<dbReference type="PRINTS" id="PR00032">
    <property type="entry name" value="HTHARAC"/>
</dbReference>
<dbReference type="EMBL" id="SSOB01000053">
    <property type="protein sequence ID" value="THF73566.1"/>
    <property type="molecule type" value="Genomic_DNA"/>
</dbReference>
<dbReference type="PANTHER" id="PTHR42713">
    <property type="entry name" value="HISTIDINE KINASE-RELATED"/>
    <property type="match status" value="1"/>
</dbReference>
<dbReference type="GO" id="GO:0043565">
    <property type="term" value="F:sequence-specific DNA binding"/>
    <property type="evidence" value="ECO:0007669"/>
    <property type="project" value="InterPro"/>
</dbReference>
<dbReference type="CDD" id="cd17536">
    <property type="entry name" value="REC_YesN-like"/>
    <property type="match status" value="1"/>
</dbReference>
<reference evidence="12 13" key="1">
    <citation type="submission" date="2019-04" db="EMBL/GenBank/DDBJ databases">
        <title>Cohnella sp. nov. isolated from preserved vegetables.</title>
        <authorList>
            <person name="Lin S.-Y."/>
            <person name="Hung M.-H."/>
            <person name="Young C.-C."/>
        </authorList>
    </citation>
    <scope>NUCLEOTIDE SEQUENCE [LARGE SCALE GENOMIC DNA]</scope>
    <source>
        <strain evidence="12 13">CC-MHH1044</strain>
    </source>
</reference>
<keyword evidence="13" id="KW-1185">Reference proteome</keyword>
<dbReference type="Pfam" id="PF17853">
    <property type="entry name" value="GGDEF_2"/>
    <property type="match status" value="1"/>
</dbReference>
<sequence>MFNLFLVDDEPFIIEGMMDLIDWPAYGLELVGSAENGRDALERIRQTPVDILITDISMPLMNGLDLIRRAREFRPELKAIVLSGFNEFDYLKEGMQLGIENYLLKPINVKELQDTLRNTTDKLLSSRTDARLQRHNVQIMRDNTLYRWMNGAISKSELAERAELLGLSLEAPYGFVALLRRGPAEQPEAQGTPDAGGVREFQGTSDAEGMREVQGTLDAEGVPEALAEQEAQEALLDRISAAFEGSRSVMPFRDLDGDIVVLAELRAKEADRTELARELKRLAAPGLSGAASVAEGAEEAGEARKPFPTPATADGAGESPVRLSLGSVHPLLASISESYREAKKAQEFFMIDPERDWVDYEDTVPLKKAELGEFPIEWETYAKLLVARDKEKLAELIAADFERIRQFEGMTPALLQEVALELIVRFKMELKAIKHTDEPELFEGGIGQANSATHYAELSDAVRQVAERCADSLALDARSPVVRQVLHEIEQHYAAELSLKALGARFHIHPVYLGQLFQKEVGESFTEHINKYRIEQAKKLLKTTPLKVHDIARQVGYWETGYFYKQFKKFVGVSPSEFKGLH</sequence>
<evidence type="ECO:0000256" key="6">
    <source>
        <dbReference type="ARBA" id="ARBA00023125"/>
    </source>
</evidence>
<dbReference type="SUPFAM" id="SSF52172">
    <property type="entry name" value="CheY-like"/>
    <property type="match status" value="1"/>
</dbReference>
<keyword evidence="7" id="KW-0804">Transcription</keyword>
<evidence type="ECO:0000259" key="10">
    <source>
        <dbReference type="PROSITE" id="PS01124"/>
    </source>
</evidence>
<dbReference type="AlphaFoldDB" id="A0A4S4BGT1"/>
<keyword evidence="5" id="KW-0805">Transcription regulation</keyword>
<feature type="modified residue" description="4-aspartylphosphate" evidence="8">
    <location>
        <position position="55"/>
    </location>
</feature>
<dbReference type="InterPro" id="IPR020449">
    <property type="entry name" value="Tscrpt_reg_AraC-type_HTH"/>
</dbReference>
<dbReference type="RefSeq" id="WP_136373267.1">
    <property type="nucleotide sequence ID" value="NZ_SSOB01000053.1"/>
</dbReference>
<evidence type="ECO:0000313" key="12">
    <source>
        <dbReference type="EMBL" id="THF73566.1"/>
    </source>
</evidence>
<dbReference type="SMART" id="SM00342">
    <property type="entry name" value="HTH_ARAC"/>
    <property type="match status" value="1"/>
</dbReference>
<dbReference type="SUPFAM" id="SSF46689">
    <property type="entry name" value="Homeodomain-like"/>
    <property type="match status" value="1"/>
</dbReference>
<name>A0A4S4BGT1_9BACL</name>
<evidence type="ECO:0000259" key="11">
    <source>
        <dbReference type="PROSITE" id="PS50110"/>
    </source>
</evidence>
<feature type="domain" description="Response regulatory" evidence="11">
    <location>
        <begin position="3"/>
        <end position="120"/>
    </location>
</feature>
<dbReference type="Pfam" id="PF12833">
    <property type="entry name" value="HTH_18"/>
    <property type="match status" value="1"/>
</dbReference>
<keyword evidence="4" id="KW-0902">Two-component regulatory system</keyword>
<comment type="caution">
    <text evidence="12">The sequence shown here is derived from an EMBL/GenBank/DDBJ whole genome shotgun (WGS) entry which is preliminary data.</text>
</comment>
<dbReference type="GO" id="GO:0005737">
    <property type="term" value="C:cytoplasm"/>
    <property type="evidence" value="ECO:0007669"/>
    <property type="project" value="UniProtKB-SubCell"/>
</dbReference>
<keyword evidence="3 8" id="KW-0597">Phosphoprotein</keyword>
<dbReference type="Gene3D" id="1.10.10.60">
    <property type="entry name" value="Homeodomain-like"/>
    <property type="match status" value="2"/>
</dbReference>
<dbReference type="PROSITE" id="PS01124">
    <property type="entry name" value="HTH_ARAC_FAMILY_2"/>
    <property type="match status" value="1"/>
</dbReference>
<evidence type="ECO:0000313" key="13">
    <source>
        <dbReference type="Proteomes" id="UP000310636"/>
    </source>
</evidence>
<accession>A0A4S4BGT1</accession>
<evidence type="ECO:0000256" key="9">
    <source>
        <dbReference type="SAM" id="MobiDB-lite"/>
    </source>
</evidence>
<evidence type="ECO:0000256" key="3">
    <source>
        <dbReference type="ARBA" id="ARBA00022553"/>
    </source>
</evidence>
<organism evidence="12 13">
    <name type="scientific">Cohnella fermenti</name>
    <dbReference type="NCBI Taxonomy" id="2565925"/>
    <lineage>
        <taxon>Bacteria</taxon>
        <taxon>Bacillati</taxon>
        <taxon>Bacillota</taxon>
        <taxon>Bacilli</taxon>
        <taxon>Bacillales</taxon>
        <taxon>Paenibacillaceae</taxon>
        <taxon>Cohnella</taxon>
    </lineage>
</organism>
<dbReference type="InterPro" id="IPR018062">
    <property type="entry name" value="HTH_AraC-typ_CS"/>
</dbReference>
<feature type="region of interest" description="Disordered" evidence="9">
    <location>
        <begin position="288"/>
        <end position="320"/>
    </location>
</feature>
<dbReference type="PROSITE" id="PS00041">
    <property type="entry name" value="HTH_ARAC_FAMILY_1"/>
    <property type="match status" value="1"/>
</dbReference>
<dbReference type="SMART" id="SM00448">
    <property type="entry name" value="REC"/>
    <property type="match status" value="1"/>
</dbReference>
<dbReference type="PANTHER" id="PTHR42713:SF3">
    <property type="entry name" value="TRANSCRIPTIONAL REGULATORY PROTEIN HPTR"/>
    <property type="match status" value="1"/>
</dbReference>
<dbReference type="InterPro" id="IPR018060">
    <property type="entry name" value="HTH_AraC"/>
</dbReference>